<reference evidence="1 2" key="1">
    <citation type="submission" date="2014-04" db="EMBL/GenBank/DDBJ databases">
        <title>Genome assembly of Hyalangium minutum DSM 14724.</title>
        <authorList>
            <person name="Sharma G."/>
            <person name="Subramanian S."/>
        </authorList>
    </citation>
    <scope>NUCLEOTIDE SEQUENCE [LARGE SCALE GENOMIC DNA]</scope>
    <source>
        <strain evidence="1 2">DSM 14724</strain>
    </source>
</reference>
<proteinExistence type="predicted"/>
<dbReference type="RefSeq" id="WP_044189255.1">
    <property type="nucleotide sequence ID" value="NZ_JMCB01000006.1"/>
</dbReference>
<dbReference type="OrthoDB" id="8441019at2"/>
<sequence>MQTQTQSWTQVDWTSALEDEARLLVEELDMHPAAQRLFRGSIDANGYIAWLLQTYHYVQWTTPLLEQAGHRMKRQGRHVMLAELLLQKASEERGHERWLLADLKNLGWTRKQVEASHPCRAVEAYIAWNRFQSEAGSPTAFLGTAFVLEYLSVHRAGQAVEGMLAHGAIPHVHKAVTFLRGHAGADSGHVAELMAVLRTLTDSAEQAAILLSARNTRALYTGLFPEPEWAG</sequence>
<protein>
    <submittedName>
        <fullName evidence="1">Long-chain acyl-CoA synthetase</fullName>
    </submittedName>
</protein>
<dbReference type="EMBL" id="JMCB01000006">
    <property type="protein sequence ID" value="KFE68467.1"/>
    <property type="molecule type" value="Genomic_DNA"/>
</dbReference>
<accession>A0A085WLA4</accession>
<dbReference type="Proteomes" id="UP000028725">
    <property type="component" value="Unassembled WGS sequence"/>
</dbReference>
<name>A0A085WLA4_9BACT</name>
<dbReference type="AlphaFoldDB" id="A0A085WLA4"/>
<dbReference type="Pfam" id="PF14518">
    <property type="entry name" value="Haem_oxygenas_2"/>
    <property type="match status" value="1"/>
</dbReference>
<evidence type="ECO:0000313" key="1">
    <source>
        <dbReference type="EMBL" id="KFE68467.1"/>
    </source>
</evidence>
<dbReference type="Gene3D" id="1.20.910.10">
    <property type="entry name" value="Heme oxygenase-like"/>
    <property type="match status" value="1"/>
</dbReference>
<dbReference type="InterPro" id="IPR016084">
    <property type="entry name" value="Haem_Oase-like_multi-hlx"/>
</dbReference>
<evidence type="ECO:0000313" key="2">
    <source>
        <dbReference type="Proteomes" id="UP000028725"/>
    </source>
</evidence>
<organism evidence="1 2">
    <name type="scientific">Hyalangium minutum</name>
    <dbReference type="NCBI Taxonomy" id="394096"/>
    <lineage>
        <taxon>Bacteria</taxon>
        <taxon>Pseudomonadati</taxon>
        <taxon>Myxococcota</taxon>
        <taxon>Myxococcia</taxon>
        <taxon>Myxococcales</taxon>
        <taxon>Cystobacterineae</taxon>
        <taxon>Archangiaceae</taxon>
        <taxon>Hyalangium</taxon>
    </lineage>
</organism>
<dbReference type="STRING" id="394096.DB31_7704"/>
<comment type="caution">
    <text evidence="1">The sequence shown here is derived from an EMBL/GenBank/DDBJ whole genome shotgun (WGS) entry which is preliminary data.</text>
</comment>
<dbReference type="SUPFAM" id="SSF48613">
    <property type="entry name" value="Heme oxygenase-like"/>
    <property type="match status" value="1"/>
</dbReference>
<gene>
    <name evidence="1" type="ORF">DB31_7704</name>
</gene>
<keyword evidence="2" id="KW-1185">Reference proteome</keyword>